<evidence type="ECO:0000256" key="3">
    <source>
        <dbReference type="SAM" id="SignalP"/>
    </source>
</evidence>
<dbReference type="InterPro" id="IPR000801">
    <property type="entry name" value="Esterase-like"/>
</dbReference>
<evidence type="ECO:0000256" key="2">
    <source>
        <dbReference type="ARBA" id="ARBA00022801"/>
    </source>
</evidence>
<dbReference type="RefSeq" id="WP_377102610.1">
    <property type="nucleotide sequence ID" value="NZ_JBHTHU010000022.1"/>
</dbReference>
<keyword evidence="2 4" id="KW-0378">Hydrolase</keyword>
<keyword evidence="1 3" id="KW-0732">Signal</keyword>
<feature type="signal peptide" evidence="3">
    <location>
        <begin position="1"/>
        <end position="19"/>
    </location>
</feature>
<sequence>MKFKHIILFALAACLSVNCASGQQVPSKRVILFGTTIDPIEQQKASAQLAKSVGDTKATNWRAKGDQKSKYAFADAGMDMPYRLYIPSAWDGKSQLPLVMFLHGAFNDENSYVDADDKLMVKLAEQHGFALVSVLGYTKLGAYGTSLKLPAVFGNAEAAVKLRTAVTPELEKTLELSEKDVINVLEIVKNEYPIDKNAMFLTGHSMGSGGTWYIGAKYNQYWKAIAPMSGPFVEEATYPWERIKDKYIFITEGTGATPSFEASRKMYAWMKEKGFKVDYKEVNADHGGMVHLVLPDVFDFFDHALKAK</sequence>
<feature type="chain" id="PRO_5045497173" evidence="3">
    <location>
        <begin position="20"/>
        <end position="308"/>
    </location>
</feature>
<accession>A0ABW2Z0J4</accession>
<dbReference type="Pfam" id="PF00756">
    <property type="entry name" value="Esterase"/>
    <property type="match status" value="1"/>
</dbReference>
<name>A0ABW2Z0J4_9SPHI</name>
<dbReference type="GO" id="GO:0016787">
    <property type="term" value="F:hydrolase activity"/>
    <property type="evidence" value="ECO:0007669"/>
    <property type="project" value="UniProtKB-KW"/>
</dbReference>
<dbReference type="PANTHER" id="PTHR43037">
    <property type="entry name" value="UNNAMED PRODUCT-RELATED"/>
    <property type="match status" value="1"/>
</dbReference>
<protein>
    <submittedName>
        <fullName evidence="4">Alpha/beta hydrolase-fold protein</fullName>
    </submittedName>
</protein>
<gene>
    <name evidence="4" type="ORF">ACFQZS_18995</name>
</gene>
<evidence type="ECO:0000256" key="1">
    <source>
        <dbReference type="ARBA" id="ARBA00022729"/>
    </source>
</evidence>
<reference evidence="5" key="1">
    <citation type="journal article" date="2019" name="Int. J. Syst. Evol. Microbiol.">
        <title>The Global Catalogue of Microorganisms (GCM) 10K type strain sequencing project: providing services to taxonomists for standard genome sequencing and annotation.</title>
        <authorList>
            <consortium name="The Broad Institute Genomics Platform"/>
            <consortium name="The Broad Institute Genome Sequencing Center for Infectious Disease"/>
            <person name="Wu L."/>
            <person name="Ma J."/>
        </authorList>
    </citation>
    <scope>NUCLEOTIDE SEQUENCE [LARGE SCALE GENOMIC DNA]</scope>
    <source>
        <strain evidence="5">CCUG 63418</strain>
    </source>
</reference>
<dbReference type="SUPFAM" id="SSF53474">
    <property type="entry name" value="alpha/beta-Hydrolases"/>
    <property type="match status" value="1"/>
</dbReference>
<dbReference type="EMBL" id="JBHTHU010000022">
    <property type="protein sequence ID" value="MFD0752249.1"/>
    <property type="molecule type" value="Genomic_DNA"/>
</dbReference>
<dbReference type="Gene3D" id="3.40.50.1820">
    <property type="entry name" value="alpha/beta hydrolase"/>
    <property type="match status" value="1"/>
</dbReference>
<dbReference type="InterPro" id="IPR050955">
    <property type="entry name" value="Plant_Biomass_Hydrol_Est"/>
</dbReference>
<dbReference type="InterPro" id="IPR029058">
    <property type="entry name" value="AB_hydrolase_fold"/>
</dbReference>
<evidence type="ECO:0000313" key="5">
    <source>
        <dbReference type="Proteomes" id="UP001596958"/>
    </source>
</evidence>
<keyword evidence="5" id="KW-1185">Reference proteome</keyword>
<proteinExistence type="predicted"/>
<comment type="caution">
    <text evidence="4">The sequence shown here is derived from an EMBL/GenBank/DDBJ whole genome shotgun (WGS) entry which is preliminary data.</text>
</comment>
<organism evidence="4 5">
    <name type="scientific">Mucilaginibacter calamicampi</name>
    <dbReference type="NCBI Taxonomy" id="1302352"/>
    <lineage>
        <taxon>Bacteria</taxon>
        <taxon>Pseudomonadati</taxon>
        <taxon>Bacteroidota</taxon>
        <taxon>Sphingobacteriia</taxon>
        <taxon>Sphingobacteriales</taxon>
        <taxon>Sphingobacteriaceae</taxon>
        <taxon>Mucilaginibacter</taxon>
    </lineage>
</organism>
<evidence type="ECO:0000313" key="4">
    <source>
        <dbReference type="EMBL" id="MFD0752249.1"/>
    </source>
</evidence>
<dbReference type="Proteomes" id="UP001596958">
    <property type="component" value="Unassembled WGS sequence"/>
</dbReference>
<dbReference type="PANTHER" id="PTHR43037:SF5">
    <property type="entry name" value="FERULOYL ESTERASE"/>
    <property type="match status" value="1"/>
</dbReference>